<dbReference type="GO" id="GO:0006887">
    <property type="term" value="P:exocytosis"/>
    <property type="evidence" value="ECO:0007669"/>
    <property type="project" value="TreeGrafter"/>
</dbReference>
<feature type="compositionally biased region" description="Low complexity" evidence="7">
    <location>
        <begin position="692"/>
        <end position="741"/>
    </location>
</feature>
<accession>A0A314UID0</accession>
<dbReference type="Pfam" id="PF07393">
    <property type="entry name" value="Sec10_HB"/>
    <property type="match status" value="1"/>
</dbReference>
<evidence type="ECO:0000256" key="2">
    <source>
        <dbReference type="ARBA" id="ARBA00023015"/>
    </source>
</evidence>
<gene>
    <name evidence="9" type="ORF">Pyn_03150</name>
</gene>
<evidence type="ECO:0000256" key="3">
    <source>
        <dbReference type="ARBA" id="ARBA00023125"/>
    </source>
</evidence>
<dbReference type="GO" id="GO:0003700">
    <property type="term" value="F:DNA-binding transcription factor activity"/>
    <property type="evidence" value="ECO:0007669"/>
    <property type="project" value="InterPro"/>
</dbReference>
<feature type="region of interest" description="Disordered" evidence="7">
    <location>
        <begin position="818"/>
        <end position="883"/>
    </location>
</feature>
<dbReference type="OrthoDB" id="125856at2759"/>
<dbReference type="GO" id="GO:0043565">
    <property type="term" value="F:sequence-specific DNA binding"/>
    <property type="evidence" value="ECO:0007669"/>
    <property type="project" value="InterPro"/>
</dbReference>
<name>A0A314UID0_PRUYE</name>
<evidence type="ECO:0000256" key="7">
    <source>
        <dbReference type="SAM" id="MobiDB-lite"/>
    </source>
</evidence>
<proteinExistence type="inferred from homology"/>
<dbReference type="InterPro" id="IPR036576">
    <property type="entry name" value="WRKY_dom_sf"/>
</dbReference>
<dbReference type="PROSITE" id="PS50811">
    <property type="entry name" value="WRKY"/>
    <property type="match status" value="1"/>
</dbReference>
<dbReference type="Gene3D" id="1.20.58.1970">
    <property type="match status" value="1"/>
</dbReference>
<dbReference type="InterPro" id="IPR003657">
    <property type="entry name" value="WRKY_dom"/>
</dbReference>
<dbReference type="SMART" id="SM00774">
    <property type="entry name" value="WRKY"/>
    <property type="match status" value="1"/>
</dbReference>
<comment type="caution">
    <text evidence="9">The sequence shown here is derived from an EMBL/GenBank/DDBJ whole genome shotgun (WGS) entry which is preliminary data.</text>
</comment>
<feature type="compositionally biased region" description="Low complexity" evidence="7">
    <location>
        <begin position="846"/>
        <end position="859"/>
    </location>
</feature>
<comment type="subcellular location">
    <subcellularLocation>
        <location evidence="1">Nucleus</location>
    </subcellularLocation>
</comment>
<keyword evidence="2" id="KW-0805">Transcription regulation</keyword>
<keyword evidence="3" id="KW-0238">DNA-binding</keyword>
<sequence length="939" mass="102819">MGNATASRGLEVAVANLQDYCNELENRLLARFDAASQRRELSTMAECAKILSQFNRGTSAMQHYVATRPMFIDVEVMNADTRLVLGDEGSQASPSNVARGLSSLYKEITDTVRKEAATIMAVFPSPNEVMSILVQRVLEQRVTALLDKLLVKPSLVNVPPIEEGGLLLYLRMLAVAYEKTQELARDLRAVGCGDLDVEGLTESLFSSHKDGYPEHEQGSLRQLYQAKMAELRAESQQISESSGTIGRSKGAAVASSHQQISVTVVTEFVRWNEEAITRCTLFSSQPATLAANVKAVFTSLLDQVSQYITEGLERARDSLTEAAALRERFVIGTSMSRRVAAAAASAAEAAAAAGESSFRSFMVAVQRCGSSVAIVQQYFSNSISRLLLPVDGAHAASCEEMATAMSSAESAAYKGLQQCIETVMAEVERLLSAEQKATDYRSPEDGFAPDHRPTNACTRVVAYLSRVLESAFTALEGLNKQAFLTELGNRLHKGLLNHWQKFTFNPSGGLRLKRDITEYGEFVRSFNAPSVDEKFELLGIMANVFIVAPESLSTLFEGTPSIRKDAQRFIELREDYKSAKIAARLSSLWTSVVRGCSTATTTSNRSTATSNSNNSTCFKISNFHSSPAFSSSFGTATLQPVLQQQQFQVLFSLPDPIKPRNAIEDLHELYKPFFPKSQPPLSSQITPPPNLSPLTSLTPLTAPKDQTHPIQQHQHQNHYQQQQQQQQSKPSSHSVSSTTTPRSKKRKNQLKKVCHVPAESLSADIWAWRKYGQKPIKGSPYPRGYYRCSSSKGCMARKQVERNRSDPNMFIVTYTAEHNHPAPTHRNSLAGSTRQKPFSPQTVTGSDSTKPTSPATSASVDEDPVVPQSTTMESFKEEKGSPMLDDDDEELFGMCDSVVSDDFFVGLDGLAGDYFSDHSPTSFGVTWVSSNAATAAGSI</sequence>
<evidence type="ECO:0000256" key="4">
    <source>
        <dbReference type="ARBA" id="ARBA00023163"/>
    </source>
</evidence>
<dbReference type="SUPFAM" id="SSF118290">
    <property type="entry name" value="WRKY DNA-binding domain"/>
    <property type="match status" value="1"/>
</dbReference>
<dbReference type="PANTHER" id="PTHR12100:SF0">
    <property type="entry name" value="EXOCYST COMPLEX COMPONENT 5"/>
    <property type="match status" value="1"/>
</dbReference>
<evidence type="ECO:0000256" key="1">
    <source>
        <dbReference type="ARBA" id="ARBA00004123"/>
    </source>
</evidence>
<dbReference type="PANTHER" id="PTHR12100">
    <property type="entry name" value="SEC10"/>
    <property type="match status" value="1"/>
</dbReference>
<evidence type="ECO:0000313" key="9">
    <source>
        <dbReference type="EMBL" id="PQM37051.1"/>
    </source>
</evidence>
<comment type="similarity">
    <text evidence="6">Belongs to the WRKY group II-e family.</text>
</comment>
<feature type="domain" description="WRKY" evidence="8">
    <location>
        <begin position="757"/>
        <end position="823"/>
    </location>
</feature>
<reference evidence="9 10" key="1">
    <citation type="submission" date="2018-02" db="EMBL/GenBank/DDBJ databases">
        <title>Draft genome of wild Prunus yedoensis var. nudiflora.</title>
        <authorList>
            <person name="Baek S."/>
            <person name="Kim J.-H."/>
            <person name="Choi K."/>
            <person name="Kim G.-B."/>
            <person name="Cho A."/>
            <person name="Jang H."/>
            <person name="Shin C.-H."/>
            <person name="Yu H.-J."/>
            <person name="Mun J.-H."/>
        </authorList>
    </citation>
    <scope>NUCLEOTIDE SEQUENCE [LARGE SCALE GENOMIC DNA]</scope>
    <source>
        <strain evidence="10">cv. Jeju island</strain>
        <tissue evidence="9">Leaf</tissue>
    </source>
</reference>
<dbReference type="InterPro" id="IPR048627">
    <property type="entry name" value="Sec10_HB"/>
</dbReference>
<feature type="compositionally biased region" description="Polar residues" evidence="7">
    <location>
        <begin position="825"/>
        <end position="845"/>
    </location>
</feature>
<dbReference type="Proteomes" id="UP000250321">
    <property type="component" value="Unassembled WGS sequence"/>
</dbReference>
<dbReference type="AlphaFoldDB" id="A0A314UID0"/>
<dbReference type="InterPro" id="IPR009976">
    <property type="entry name" value="Sec10-like"/>
</dbReference>
<keyword evidence="5" id="KW-0539">Nucleus</keyword>
<dbReference type="EMBL" id="PJQY01003489">
    <property type="protein sequence ID" value="PQM37051.1"/>
    <property type="molecule type" value="Genomic_DNA"/>
</dbReference>
<evidence type="ECO:0000256" key="5">
    <source>
        <dbReference type="ARBA" id="ARBA00023242"/>
    </source>
</evidence>
<organism evidence="9 10">
    <name type="scientific">Prunus yedoensis var. nudiflora</name>
    <dbReference type="NCBI Taxonomy" id="2094558"/>
    <lineage>
        <taxon>Eukaryota</taxon>
        <taxon>Viridiplantae</taxon>
        <taxon>Streptophyta</taxon>
        <taxon>Embryophyta</taxon>
        <taxon>Tracheophyta</taxon>
        <taxon>Spermatophyta</taxon>
        <taxon>Magnoliopsida</taxon>
        <taxon>eudicotyledons</taxon>
        <taxon>Gunneridae</taxon>
        <taxon>Pentapetalae</taxon>
        <taxon>rosids</taxon>
        <taxon>fabids</taxon>
        <taxon>Rosales</taxon>
        <taxon>Rosaceae</taxon>
        <taxon>Amygdaloideae</taxon>
        <taxon>Amygdaleae</taxon>
        <taxon>Prunus</taxon>
    </lineage>
</organism>
<dbReference type="GO" id="GO:0000145">
    <property type="term" value="C:exocyst"/>
    <property type="evidence" value="ECO:0007669"/>
    <property type="project" value="TreeGrafter"/>
</dbReference>
<evidence type="ECO:0000313" key="10">
    <source>
        <dbReference type="Proteomes" id="UP000250321"/>
    </source>
</evidence>
<keyword evidence="4" id="KW-0804">Transcription</keyword>
<feature type="region of interest" description="Disordered" evidence="7">
    <location>
        <begin position="678"/>
        <end position="754"/>
    </location>
</feature>
<dbReference type="Pfam" id="PF03106">
    <property type="entry name" value="WRKY"/>
    <property type="match status" value="1"/>
</dbReference>
<dbReference type="FunFam" id="2.20.25.80:FF:000007">
    <property type="entry name" value="WRKY transcription factor 22"/>
    <property type="match status" value="1"/>
</dbReference>
<keyword evidence="10" id="KW-1185">Reference proteome</keyword>
<feature type="compositionally biased region" description="Basic residues" evidence="7">
    <location>
        <begin position="742"/>
        <end position="754"/>
    </location>
</feature>
<dbReference type="STRING" id="2094558.A0A314UID0"/>
<dbReference type="GO" id="GO:0005634">
    <property type="term" value="C:nucleus"/>
    <property type="evidence" value="ECO:0007669"/>
    <property type="project" value="UniProtKB-SubCell"/>
</dbReference>
<dbReference type="GO" id="GO:0006893">
    <property type="term" value="P:Golgi to plasma membrane transport"/>
    <property type="evidence" value="ECO:0007669"/>
    <property type="project" value="TreeGrafter"/>
</dbReference>
<dbReference type="Gene3D" id="2.20.25.80">
    <property type="entry name" value="WRKY domain"/>
    <property type="match status" value="1"/>
</dbReference>
<evidence type="ECO:0000259" key="8">
    <source>
        <dbReference type="PROSITE" id="PS50811"/>
    </source>
</evidence>
<protein>
    <submittedName>
        <fullName evidence="9">Exocyst complex component SEC10b isoform X1</fullName>
    </submittedName>
</protein>
<evidence type="ECO:0000256" key="6">
    <source>
        <dbReference type="ARBA" id="ARBA00060761"/>
    </source>
</evidence>